<dbReference type="EMBL" id="PFHR01000078">
    <property type="protein sequence ID" value="PIW97103.1"/>
    <property type="molecule type" value="Genomic_DNA"/>
</dbReference>
<accession>A0A2M7IP44</accession>
<dbReference type="InterPro" id="IPR036873">
    <property type="entry name" value="Rhodanese-like_dom_sf"/>
</dbReference>
<dbReference type="AlphaFoldDB" id="A0A2M7IP44"/>
<gene>
    <name evidence="2" type="ORF">COZ82_01400</name>
</gene>
<dbReference type="PANTHER" id="PTHR43031:SF16">
    <property type="entry name" value="OXIDOREDUCTASE"/>
    <property type="match status" value="1"/>
</dbReference>
<dbReference type="PANTHER" id="PTHR43031">
    <property type="entry name" value="FAD-DEPENDENT OXIDOREDUCTASE"/>
    <property type="match status" value="1"/>
</dbReference>
<proteinExistence type="predicted"/>
<dbReference type="SUPFAM" id="SSF52821">
    <property type="entry name" value="Rhodanese/Cell cycle control phosphatase"/>
    <property type="match status" value="1"/>
</dbReference>
<evidence type="ECO:0000313" key="3">
    <source>
        <dbReference type="Proteomes" id="UP000230837"/>
    </source>
</evidence>
<name>A0A2M7IP44_9BACT</name>
<evidence type="ECO:0000313" key="2">
    <source>
        <dbReference type="EMBL" id="PIW97103.1"/>
    </source>
</evidence>
<organism evidence="2 3">
    <name type="scientific">Candidatus Kaiserbacteria bacterium CG_4_8_14_3_um_filter_38_9</name>
    <dbReference type="NCBI Taxonomy" id="1974599"/>
    <lineage>
        <taxon>Bacteria</taxon>
        <taxon>Candidatus Kaiseribacteriota</taxon>
    </lineage>
</organism>
<comment type="caution">
    <text evidence="2">The sequence shown here is derived from an EMBL/GenBank/DDBJ whole genome shotgun (WGS) entry which is preliminary data.</text>
</comment>
<dbReference type="InterPro" id="IPR001763">
    <property type="entry name" value="Rhodanese-like_dom"/>
</dbReference>
<dbReference type="Pfam" id="PF00581">
    <property type="entry name" value="Rhodanese"/>
    <property type="match status" value="1"/>
</dbReference>
<protein>
    <recommendedName>
        <fullName evidence="1">Rhodanese domain-containing protein</fullName>
    </recommendedName>
</protein>
<dbReference type="Gene3D" id="3.40.250.10">
    <property type="entry name" value="Rhodanese-like domain"/>
    <property type="match status" value="1"/>
</dbReference>
<sequence>MMLLLQNQQLKCPMRKQQLRQRQQNRQHFKKHLRVFFKMLFKFITMQNISVQDFKKLLETIPADEAVDFINVCTTNEYKQAHIDGVRNLPLTEITDSLAQFSNKKKIYLHCLAGSRSILAILELKKLGVSAELINVTGGITAWREAGFPLVCDKGN</sequence>
<evidence type="ECO:0000259" key="1">
    <source>
        <dbReference type="PROSITE" id="PS50206"/>
    </source>
</evidence>
<feature type="domain" description="Rhodanese" evidence="1">
    <location>
        <begin position="77"/>
        <end position="152"/>
    </location>
</feature>
<dbReference type="CDD" id="cd00158">
    <property type="entry name" value="RHOD"/>
    <property type="match status" value="1"/>
</dbReference>
<reference evidence="3" key="1">
    <citation type="submission" date="2017-09" db="EMBL/GenBank/DDBJ databases">
        <title>Depth-based differentiation of microbial function through sediment-hosted aquifers and enrichment of novel symbionts in the deep terrestrial subsurface.</title>
        <authorList>
            <person name="Probst A.J."/>
            <person name="Ladd B."/>
            <person name="Jarett J.K."/>
            <person name="Geller-Mcgrath D.E."/>
            <person name="Sieber C.M.K."/>
            <person name="Emerson J.B."/>
            <person name="Anantharaman K."/>
            <person name="Thomas B.C."/>
            <person name="Malmstrom R."/>
            <person name="Stieglmeier M."/>
            <person name="Klingl A."/>
            <person name="Woyke T."/>
            <person name="Ryan C.M."/>
            <person name="Banfield J.F."/>
        </authorList>
    </citation>
    <scope>NUCLEOTIDE SEQUENCE [LARGE SCALE GENOMIC DNA]</scope>
</reference>
<dbReference type="SMART" id="SM00450">
    <property type="entry name" value="RHOD"/>
    <property type="match status" value="1"/>
</dbReference>
<dbReference type="PROSITE" id="PS50206">
    <property type="entry name" value="RHODANESE_3"/>
    <property type="match status" value="1"/>
</dbReference>
<dbReference type="Proteomes" id="UP000230837">
    <property type="component" value="Unassembled WGS sequence"/>
</dbReference>
<dbReference type="InterPro" id="IPR050229">
    <property type="entry name" value="GlpE_sulfurtransferase"/>
</dbReference>